<dbReference type="PROSITE" id="PS52016">
    <property type="entry name" value="TONB_DEPENDENT_REC_3"/>
    <property type="match status" value="1"/>
</dbReference>
<evidence type="ECO:0000313" key="16">
    <source>
        <dbReference type="EMBL" id="GAA4807033.1"/>
    </source>
</evidence>
<keyword evidence="16" id="KW-0675">Receptor</keyword>
<dbReference type="Gene3D" id="2.40.170.20">
    <property type="entry name" value="TonB-dependent receptor, beta-barrel domain"/>
    <property type="match status" value="1"/>
</dbReference>
<accession>A0ABP9CAJ8</accession>
<dbReference type="Pfam" id="PF00593">
    <property type="entry name" value="TonB_dep_Rec_b-barrel"/>
    <property type="match status" value="1"/>
</dbReference>
<keyword evidence="9 11" id="KW-0472">Membrane</keyword>
<keyword evidence="17" id="KW-1185">Reference proteome</keyword>
<evidence type="ECO:0000256" key="1">
    <source>
        <dbReference type="ARBA" id="ARBA00004571"/>
    </source>
</evidence>
<evidence type="ECO:0000256" key="10">
    <source>
        <dbReference type="ARBA" id="ARBA00023237"/>
    </source>
</evidence>
<keyword evidence="10 11" id="KW-0998">Cell outer membrane</keyword>
<feature type="signal peptide" evidence="13">
    <location>
        <begin position="1"/>
        <end position="29"/>
    </location>
</feature>
<evidence type="ECO:0000256" key="8">
    <source>
        <dbReference type="ARBA" id="ARBA00023077"/>
    </source>
</evidence>
<evidence type="ECO:0000256" key="2">
    <source>
        <dbReference type="ARBA" id="ARBA00022448"/>
    </source>
</evidence>
<dbReference type="InterPro" id="IPR012910">
    <property type="entry name" value="Plug_dom"/>
</dbReference>
<dbReference type="PANTHER" id="PTHR32552">
    <property type="entry name" value="FERRICHROME IRON RECEPTOR-RELATED"/>
    <property type="match status" value="1"/>
</dbReference>
<protein>
    <submittedName>
        <fullName evidence="16">TonB-dependent receptor</fullName>
    </submittedName>
</protein>
<evidence type="ECO:0000313" key="17">
    <source>
        <dbReference type="Proteomes" id="UP001499959"/>
    </source>
</evidence>
<dbReference type="InterPro" id="IPR000531">
    <property type="entry name" value="Beta-barrel_TonB"/>
</dbReference>
<comment type="caution">
    <text evidence="16">The sequence shown here is derived from an EMBL/GenBank/DDBJ whole genome shotgun (WGS) entry which is preliminary data.</text>
</comment>
<evidence type="ECO:0000256" key="11">
    <source>
        <dbReference type="PROSITE-ProRule" id="PRU01360"/>
    </source>
</evidence>
<proteinExistence type="inferred from homology"/>
<evidence type="ECO:0000256" key="3">
    <source>
        <dbReference type="ARBA" id="ARBA00022452"/>
    </source>
</evidence>
<evidence type="ECO:0000256" key="9">
    <source>
        <dbReference type="ARBA" id="ARBA00023136"/>
    </source>
</evidence>
<feature type="domain" description="TonB-dependent receptor plug" evidence="15">
    <location>
        <begin position="56"/>
        <end position="166"/>
    </location>
</feature>
<keyword evidence="3 11" id="KW-1134">Transmembrane beta strand</keyword>
<dbReference type="InterPro" id="IPR039426">
    <property type="entry name" value="TonB-dep_rcpt-like"/>
</dbReference>
<dbReference type="Proteomes" id="UP001499959">
    <property type="component" value="Unassembled WGS sequence"/>
</dbReference>
<keyword evidence="6" id="KW-0408">Iron</keyword>
<dbReference type="PANTHER" id="PTHR32552:SF81">
    <property type="entry name" value="TONB-DEPENDENT OUTER MEMBRANE RECEPTOR"/>
    <property type="match status" value="1"/>
</dbReference>
<evidence type="ECO:0000259" key="14">
    <source>
        <dbReference type="Pfam" id="PF00593"/>
    </source>
</evidence>
<evidence type="ECO:0000256" key="4">
    <source>
        <dbReference type="ARBA" id="ARBA00022496"/>
    </source>
</evidence>
<keyword evidence="7" id="KW-0406">Ion transport</keyword>
<keyword evidence="13" id="KW-0732">Signal</keyword>
<evidence type="ECO:0000256" key="6">
    <source>
        <dbReference type="ARBA" id="ARBA00023004"/>
    </source>
</evidence>
<evidence type="ECO:0000259" key="15">
    <source>
        <dbReference type="Pfam" id="PF07715"/>
    </source>
</evidence>
<dbReference type="RefSeq" id="WP_345304872.1">
    <property type="nucleotide sequence ID" value="NZ_BAABJE010000030.1"/>
</dbReference>
<evidence type="ECO:0000256" key="12">
    <source>
        <dbReference type="RuleBase" id="RU003357"/>
    </source>
</evidence>
<dbReference type="EMBL" id="BAABJE010000030">
    <property type="protein sequence ID" value="GAA4807033.1"/>
    <property type="molecule type" value="Genomic_DNA"/>
</dbReference>
<dbReference type="Pfam" id="PF07715">
    <property type="entry name" value="Plug"/>
    <property type="match status" value="1"/>
</dbReference>
<comment type="similarity">
    <text evidence="11 12">Belongs to the TonB-dependent receptor family.</text>
</comment>
<name>A0ABP9CAJ8_9GAMM</name>
<keyword evidence="2 11" id="KW-0813">Transport</keyword>
<keyword evidence="4" id="KW-0410">Iron transport</keyword>
<dbReference type="InterPro" id="IPR036942">
    <property type="entry name" value="Beta-barrel_TonB_sf"/>
</dbReference>
<gene>
    <name evidence="16" type="ORF">GCM10023307_37190</name>
</gene>
<feature type="chain" id="PRO_5046850001" evidence="13">
    <location>
        <begin position="30"/>
        <end position="757"/>
    </location>
</feature>
<comment type="subcellular location">
    <subcellularLocation>
        <location evidence="1 11">Cell outer membrane</location>
        <topology evidence="1 11">Multi-pass membrane protein</topology>
    </subcellularLocation>
</comment>
<sequence>MTHAHRHGRRALRFGSLAVAIVLALPAMAQEAAPADADAPELDAITVTAQRRVENIQDVPMAITTIDRESLEALTASGDDIRLLSGRLPSLNIESSFGRAFPRFYIRGLGNTDFDVNASQPVSLVYDGVVQENPILKGYPLFDLDQVEMARGPQGTLFGRNSPAGVIKFESARPQDEFGGYARIGYGSYETLNVEGAITGALSDNVSARLSVLHQERADWVNNTRNGGGDDLEGYDETAARAQFLFAPGDNFEALFNIHARKLEGTARLFRANIIQPGTNELIDGFEREEVSIDGRNEQQLDQLGANLRMRWDLGRVSLYSITGYESVDAFSRGDIDGGFGAAFLGPGNFGPGFIPFPAESADGLPNHRQYSQEFRVESNEWGRFDWQAGVFWFDETIDVDSFSYDSLSAGNPQNGYATQRQENTAWAVFASADFDVTDKLKLRGGVRYTDDKKDFTAQRVVGPFGPPIAPISVSPSDTDVSWDLSAVYAINDDVNVYGRVARGFRAPSVQGRLMFADATLPADELVTVADTETVLSYEAGVKATLWDNRLRVGFALYRYTVDDQQLTAVGGAANVARLVNADRTVGQGAELDLQAWLTDRLLVTFGASYNDTEIQDDNLAVFGCGGGCTMRDPAGTVAGTFLIDGNALPQAPKHVYNLTARYGIPTSHGEFFAYTDWAYRSEVNFFLYESTEFTGDPLLEGGLRAGYLWGDGNYELAMYGRNITDEEAIVGAIDFNNLTGFLNEPRTWGVEFKARF</sequence>
<dbReference type="SUPFAM" id="SSF56935">
    <property type="entry name" value="Porins"/>
    <property type="match status" value="1"/>
</dbReference>
<keyword evidence="8 12" id="KW-0798">TonB box</keyword>
<evidence type="ECO:0000256" key="5">
    <source>
        <dbReference type="ARBA" id="ARBA00022692"/>
    </source>
</evidence>
<organism evidence="16 17">
    <name type="scientific">Lysobacter hankyongensis</name>
    <dbReference type="NCBI Taxonomy" id="1176535"/>
    <lineage>
        <taxon>Bacteria</taxon>
        <taxon>Pseudomonadati</taxon>
        <taxon>Pseudomonadota</taxon>
        <taxon>Gammaproteobacteria</taxon>
        <taxon>Lysobacterales</taxon>
        <taxon>Lysobacteraceae</taxon>
        <taxon>Lysobacter</taxon>
    </lineage>
</organism>
<evidence type="ECO:0000256" key="7">
    <source>
        <dbReference type="ARBA" id="ARBA00023065"/>
    </source>
</evidence>
<reference evidence="17" key="1">
    <citation type="journal article" date="2019" name="Int. J. Syst. Evol. Microbiol.">
        <title>The Global Catalogue of Microorganisms (GCM) 10K type strain sequencing project: providing services to taxonomists for standard genome sequencing and annotation.</title>
        <authorList>
            <consortium name="The Broad Institute Genomics Platform"/>
            <consortium name="The Broad Institute Genome Sequencing Center for Infectious Disease"/>
            <person name="Wu L."/>
            <person name="Ma J."/>
        </authorList>
    </citation>
    <scope>NUCLEOTIDE SEQUENCE [LARGE SCALE GENOMIC DNA]</scope>
    <source>
        <strain evidence="17">JCM 18204</strain>
    </source>
</reference>
<feature type="domain" description="TonB-dependent receptor-like beta-barrel" evidence="14">
    <location>
        <begin position="293"/>
        <end position="682"/>
    </location>
</feature>
<keyword evidence="5 11" id="KW-0812">Transmembrane</keyword>
<evidence type="ECO:0000256" key="13">
    <source>
        <dbReference type="SAM" id="SignalP"/>
    </source>
</evidence>